<dbReference type="InterPro" id="IPR005225">
    <property type="entry name" value="Small_GTP-bd"/>
</dbReference>
<dbReference type="NCBIfam" id="TIGR00231">
    <property type="entry name" value="small_GTP"/>
    <property type="match status" value="1"/>
</dbReference>
<dbReference type="PROSITE" id="PS51419">
    <property type="entry name" value="RAB"/>
    <property type="match status" value="1"/>
</dbReference>
<dbReference type="GO" id="GO:0005525">
    <property type="term" value="F:GTP binding"/>
    <property type="evidence" value="ECO:0007669"/>
    <property type="project" value="InterPro"/>
</dbReference>
<feature type="region of interest" description="Disordered" evidence="3">
    <location>
        <begin position="106"/>
        <end position="159"/>
    </location>
</feature>
<dbReference type="Proteomes" id="UP001487740">
    <property type="component" value="Unassembled WGS sequence"/>
</dbReference>
<dbReference type="FunFam" id="3.40.50.300:FF:000664">
    <property type="entry name" value="Uncharacterized protein, isoform B"/>
    <property type="match status" value="1"/>
</dbReference>
<comment type="caution">
    <text evidence="4">The sequence shown here is derived from an EMBL/GenBank/DDBJ whole genome shotgun (WGS) entry which is preliminary data.</text>
</comment>
<dbReference type="PRINTS" id="PR00449">
    <property type="entry name" value="RASTRNSFRMNG"/>
</dbReference>
<dbReference type="InterPro" id="IPR051641">
    <property type="entry name" value="RGK_GTP-binding_reg"/>
</dbReference>
<keyword evidence="5" id="KW-1185">Reference proteome</keyword>
<evidence type="ECO:0000313" key="4">
    <source>
        <dbReference type="EMBL" id="KAK8378993.1"/>
    </source>
</evidence>
<dbReference type="SUPFAM" id="SSF52540">
    <property type="entry name" value="P-loop containing nucleoside triphosphate hydrolases"/>
    <property type="match status" value="1"/>
</dbReference>
<feature type="compositionally biased region" description="Low complexity" evidence="3">
    <location>
        <begin position="109"/>
        <end position="135"/>
    </location>
</feature>
<protein>
    <submittedName>
        <fullName evidence="4">Uncharacterized protein</fullName>
    </submittedName>
</protein>
<dbReference type="Pfam" id="PF00071">
    <property type="entry name" value="Ras"/>
    <property type="match status" value="1"/>
</dbReference>
<dbReference type="PANTHER" id="PTHR45775">
    <property type="entry name" value="RAD, GEM/KIR FAMILY MEMBER 2, ISOFORM C"/>
    <property type="match status" value="1"/>
</dbReference>
<dbReference type="GO" id="GO:0005886">
    <property type="term" value="C:plasma membrane"/>
    <property type="evidence" value="ECO:0007669"/>
    <property type="project" value="TreeGrafter"/>
</dbReference>
<dbReference type="GO" id="GO:0005246">
    <property type="term" value="F:calcium channel regulator activity"/>
    <property type="evidence" value="ECO:0007669"/>
    <property type="project" value="TreeGrafter"/>
</dbReference>
<dbReference type="GO" id="GO:0003924">
    <property type="term" value="F:GTPase activity"/>
    <property type="evidence" value="ECO:0007669"/>
    <property type="project" value="InterPro"/>
</dbReference>
<dbReference type="AlphaFoldDB" id="A0AAW0SVA3"/>
<dbReference type="SMART" id="SM00173">
    <property type="entry name" value="RAS"/>
    <property type="match status" value="1"/>
</dbReference>
<accession>A0AAW0SVA3</accession>
<evidence type="ECO:0000256" key="1">
    <source>
        <dbReference type="ARBA" id="ARBA00008846"/>
    </source>
</evidence>
<evidence type="ECO:0000313" key="5">
    <source>
        <dbReference type="Proteomes" id="UP001487740"/>
    </source>
</evidence>
<reference evidence="4 5" key="1">
    <citation type="submission" date="2023-03" db="EMBL/GenBank/DDBJ databases">
        <title>High-quality genome of Scylla paramamosain provides insights in environmental adaptation.</title>
        <authorList>
            <person name="Zhang L."/>
        </authorList>
    </citation>
    <scope>NUCLEOTIDE SEQUENCE [LARGE SCALE GENOMIC DNA]</scope>
    <source>
        <strain evidence="4">LZ_2023a</strain>
        <tissue evidence="4">Muscle</tissue>
    </source>
</reference>
<gene>
    <name evidence="4" type="ORF">O3P69_009619</name>
</gene>
<feature type="compositionally biased region" description="Low complexity" evidence="3">
    <location>
        <begin position="39"/>
        <end position="60"/>
    </location>
</feature>
<dbReference type="EMBL" id="JARAKH010000044">
    <property type="protein sequence ID" value="KAK8378993.1"/>
    <property type="molecule type" value="Genomic_DNA"/>
</dbReference>
<sequence>MSRLASIRLTSTESDSTSLSGCLYSSTSQEYVDSDITMSPLSPKSPMSPRSSRGSRPCSPLARPRVSSLPEKPYNPRDAEEIYRLRSFSITSKGIINRGDSIISKRSRSNTSVCSTTSSVSEETRRQSIGGEPSLPSRPSPRPSSRSGRSGERSPFEGSCCGSSYVSSESSLEVAKYRVVLLGETGVGKSSLVNQFMTSEYINTYDASLDDEFGEKSVSVLLDGEESEVIFIDHPAHEMSVENCLSTYDPHACIIVYSITDKGSFKKGEDIITYLWRENYTKEKAVILVGNKVDLARSRLVNTTEGKSLARNHDCKFIETSSGIQHNVDELLVGVVKQVRLRLAAQRKRLKRVSTSKTSLSLHAAKDLLNKMCLLDNKSKSCENLHVL</sequence>
<name>A0AAW0SVA3_SCYPA</name>
<feature type="region of interest" description="Disordered" evidence="3">
    <location>
        <begin position="1"/>
        <end position="21"/>
    </location>
</feature>
<feature type="region of interest" description="Disordered" evidence="3">
    <location>
        <begin position="34"/>
        <end position="75"/>
    </location>
</feature>
<feature type="compositionally biased region" description="Low complexity" evidence="3">
    <location>
        <begin position="9"/>
        <end position="20"/>
    </location>
</feature>
<dbReference type="InterPro" id="IPR001806">
    <property type="entry name" value="Small_GTPase"/>
</dbReference>
<dbReference type="SMART" id="SM00175">
    <property type="entry name" value="RAB"/>
    <property type="match status" value="1"/>
</dbReference>
<proteinExistence type="inferred from homology"/>
<keyword evidence="2" id="KW-0597">Phosphoprotein</keyword>
<evidence type="ECO:0000256" key="3">
    <source>
        <dbReference type="SAM" id="MobiDB-lite"/>
    </source>
</evidence>
<evidence type="ECO:0000256" key="2">
    <source>
        <dbReference type="ARBA" id="ARBA00022553"/>
    </source>
</evidence>
<organism evidence="4 5">
    <name type="scientific">Scylla paramamosain</name>
    <name type="common">Mud crab</name>
    <dbReference type="NCBI Taxonomy" id="85552"/>
    <lineage>
        <taxon>Eukaryota</taxon>
        <taxon>Metazoa</taxon>
        <taxon>Ecdysozoa</taxon>
        <taxon>Arthropoda</taxon>
        <taxon>Crustacea</taxon>
        <taxon>Multicrustacea</taxon>
        <taxon>Malacostraca</taxon>
        <taxon>Eumalacostraca</taxon>
        <taxon>Eucarida</taxon>
        <taxon>Decapoda</taxon>
        <taxon>Pleocyemata</taxon>
        <taxon>Brachyura</taxon>
        <taxon>Eubrachyura</taxon>
        <taxon>Portunoidea</taxon>
        <taxon>Portunidae</taxon>
        <taxon>Portuninae</taxon>
        <taxon>Scylla</taxon>
    </lineage>
</organism>
<comment type="similarity">
    <text evidence="1">Belongs to the small GTPase superfamily. RGK family.</text>
</comment>
<dbReference type="Gene3D" id="3.40.50.300">
    <property type="entry name" value="P-loop containing nucleotide triphosphate hydrolases"/>
    <property type="match status" value="1"/>
</dbReference>
<dbReference type="PANTHER" id="PTHR45775:SF6">
    <property type="entry name" value="RAD, GEM_KIR FAMILY MEMBER 2, ISOFORM C"/>
    <property type="match status" value="1"/>
</dbReference>
<dbReference type="InterPro" id="IPR027417">
    <property type="entry name" value="P-loop_NTPase"/>
</dbReference>
<dbReference type="PROSITE" id="PS51421">
    <property type="entry name" value="RAS"/>
    <property type="match status" value="1"/>
</dbReference>